<feature type="transmembrane region" description="Helical" evidence="1">
    <location>
        <begin position="162"/>
        <end position="182"/>
    </location>
</feature>
<keyword evidence="3" id="KW-1185">Reference proteome</keyword>
<feature type="transmembrane region" description="Helical" evidence="1">
    <location>
        <begin position="89"/>
        <end position="107"/>
    </location>
</feature>
<proteinExistence type="predicted"/>
<keyword evidence="1" id="KW-1133">Transmembrane helix</keyword>
<feature type="transmembrane region" description="Helical" evidence="1">
    <location>
        <begin position="50"/>
        <end position="69"/>
    </location>
</feature>
<feature type="transmembrane region" description="Helical" evidence="1">
    <location>
        <begin position="21"/>
        <end position="38"/>
    </location>
</feature>
<evidence type="ECO:0000313" key="3">
    <source>
        <dbReference type="Proteomes" id="UP000318521"/>
    </source>
</evidence>
<dbReference type="RefSeq" id="WP_143849778.1">
    <property type="nucleotide sequence ID" value="NZ_VLXZ01000010.1"/>
</dbReference>
<comment type="caution">
    <text evidence="2">The sequence shown here is derived from an EMBL/GenBank/DDBJ whole genome shotgun (WGS) entry which is preliminary data.</text>
</comment>
<feature type="transmembrane region" description="Helical" evidence="1">
    <location>
        <begin position="113"/>
        <end position="134"/>
    </location>
</feature>
<keyword evidence="1" id="KW-0472">Membrane</keyword>
<accession>A0A553ZVT9</accession>
<protein>
    <submittedName>
        <fullName evidence="2">Uncharacterized protein</fullName>
    </submittedName>
</protein>
<dbReference type="EMBL" id="VLXZ01000010">
    <property type="protein sequence ID" value="TSB45589.1"/>
    <property type="molecule type" value="Genomic_DNA"/>
</dbReference>
<dbReference type="AlphaFoldDB" id="A0A553ZVT9"/>
<evidence type="ECO:0000313" key="2">
    <source>
        <dbReference type="EMBL" id="TSB45589.1"/>
    </source>
</evidence>
<evidence type="ECO:0000256" key="1">
    <source>
        <dbReference type="SAM" id="Phobius"/>
    </source>
</evidence>
<sequence>MMGLLPSKKERMENQKKYKERNHWSGFVIIFSGIWMYSLQIMNTENTSSYVYFVIPGFILIFIPLLSAYRHRESHVKKRRLLAKDLSEIYFMFSAIILGIFLFSLFNTSMANVAVRGILAGITSILYLSGGLYLRNLYAHLVAIQNIDPSEDRIPHNKKRTLLFVTLIVAIIIIIIFFNWIMVG</sequence>
<name>A0A553ZVT9_9BACI</name>
<organism evidence="2 3">
    <name type="scientific">Alkalicoccobacillus porphyridii</name>
    <dbReference type="NCBI Taxonomy" id="2597270"/>
    <lineage>
        <taxon>Bacteria</taxon>
        <taxon>Bacillati</taxon>
        <taxon>Bacillota</taxon>
        <taxon>Bacilli</taxon>
        <taxon>Bacillales</taxon>
        <taxon>Bacillaceae</taxon>
        <taxon>Alkalicoccobacillus</taxon>
    </lineage>
</organism>
<keyword evidence="1" id="KW-0812">Transmembrane</keyword>
<dbReference type="Proteomes" id="UP000318521">
    <property type="component" value="Unassembled WGS sequence"/>
</dbReference>
<gene>
    <name evidence="2" type="ORF">FN960_15580</name>
</gene>
<reference evidence="2 3" key="1">
    <citation type="submission" date="2019-07" db="EMBL/GenBank/DDBJ databases">
        <authorList>
            <person name="Park Y.J."/>
            <person name="Jeong S.E."/>
            <person name="Jung H.S."/>
        </authorList>
    </citation>
    <scope>NUCLEOTIDE SEQUENCE [LARGE SCALE GENOMIC DNA]</scope>
    <source>
        <strain evidence="3">P16(2019)</strain>
    </source>
</reference>